<reference evidence="8 9" key="1">
    <citation type="submission" date="2018-08" db="EMBL/GenBank/DDBJ databases">
        <title>Recombination of ecologically and evolutionarily significant loci maintains genetic cohesion in the Pseudomonas syringae species complex.</title>
        <authorList>
            <person name="Dillon M."/>
            <person name="Thakur S."/>
            <person name="Almeida R.N.D."/>
            <person name="Weir B.S."/>
            <person name="Guttman D.S."/>
        </authorList>
    </citation>
    <scope>NUCLEOTIDE SEQUENCE [LARGE SCALE GENOMIC DNA]</scope>
    <source>
        <strain evidence="8 9">ICMP 11895</strain>
    </source>
</reference>
<keyword evidence="4 7" id="KW-0812">Transmembrane</keyword>
<evidence type="ECO:0000256" key="2">
    <source>
        <dbReference type="ARBA" id="ARBA00006679"/>
    </source>
</evidence>
<dbReference type="RefSeq" id="WP_057455353.1">
    <property type="nucleotide sequence ID" value="NZ_RBUM01000357.1"/>
</dbReference>
<keyword evidence="5 7" id="KW-1133">Transmembrane helix</keyword>
<evidence type="ECO:0000256" key="5">
    <source>
        <dbReference type="ARBA" id="ARBA00022989"/>
    </source>
</evidence>
<evidence type="ECO:0000256" key="1">
    <source>
        <dbReference type="ARBA" id="ARBA00004651"/>
    </source>
</evidence>
<sequence>MNTMIKSVLSTRAGYGLTLLRVIVGIAFIAHGSQKLFGAFGGYGLEGTAQYMESLGLTPGYLMALMSGSAEFFGGLGLLLGLLARPAAVVVILLLLVAIFTVHIHNGFFMANNGYEYALELLGGALAVLIEGAGKLSLDRVISR</sequence>
<comment type="similarity">
    <text evidence="2">Belongs to the DoxX family.</text>
</comment>
<proteinExistence type="inferred from homology"/>
<comment type="caution">
    <text evidence="8">The sequence shown here is derived from an EMBL/GenBank/DDBJ whole genome shotgun (WGS) entry which is preliminary data.</text>
</comment>
<evidence type="ECO:0000256" key="4">
    <source>
        <dbReference type="ARBA" id="ARBA00022692"/>
    </source>
</evidence>
<dbReference type="AlphaFoldDB" id="A0A3M6APK9"/>
<evidence type="ECO:0000256" key="3">
    <source>
        <dbReference type="ARBA" id="ARBA00022475"/>
    </source>
</evidence>
<evidence type="ECO:0000256" key="7">
    <source>
        <dbReference type="SAM" id="Phobius"/>
    </source>
</evidence>
<dbReference type="GO" id="GO:0005886">
    <property type="term" value="C:plasma membrane"/>
    <property type="evidence" value="ECO:0007669"/>
    <property type="project" value="UniProtKB-SubCell"/>
</dbReference>
<dbReference type="Proteomes" id="UP000272241">
    <property type="component" value="Unassembled WGS sequence"/>
</dbReference>
<dbReference type="PANTHER" id="PTHR33452">
    <property type="entry name" value="OXIDOREDUCTASE CATD-RELATED"/>
    <property type="match status" value="1"/>
</dbReference>
<accession>A0A3M6APK9</accession>
<feature type="transmembrane region" description="Helical" evidence="7">
    <location>
        <begin position="87"/>
        <end position="105"/>
    </location>
</feature>
<evidence type="ECO:0000256" key="6">
    <source>
        <dbReference type="ARBA" id="ARBA00023136"/>
    </source>
</evidence>
<evidence type="ECO:0000313" key="9">
    <source>
        <dbReference type="Proteomes" id="UP000272241"/>
    </source>
</evidence>
<organism evidence="8 9">
    <name type="scientific">Pseudomonas savastanoi</name>
    <name type="common">Pseudomonas syringae pv. savastanoi</name>
    <dbReference type="NCBI Taxonomy" id="29438"/>
    <lineage>
        <taxon>Bacteria</taxon>
        <taxon>Pseudomonadati</taxon>
        <taxon>Pseudomonadota</taxon>
        <taxon>Gammaproteobacteria</taxon>
        <taxon>Pseudomonadales</taxon>
        <taxon>Pseudomonadaceae</taxon>
        <taxon>Pseudomonas</taxon>
    </lineage>
</organism>
<dbReference type="Pfam" id="PF07681">
    <property type="entry name" value="DoxX"/>
    <property type="match status" value="1"/>
</dbReference>
<dbReference type="PANTHER" id="PTHR33452:SF1">
    <property type="entry name" value="INNER MEMBRANE PROTEIN YPHA-RELATED"/>
    <property type="match status" value="1"/>
</dbReference>
<evidence type="ECO:0000313" key="8">
    <source>
        <dbReference type="EMBL" id="RMV21116.1"/>
    </source>
</evidence>
<protein>
    <submittedName>
        <fullName evidence="8">Putative membrane protein</fullName>
    </submittedName>
</protein>
<dbReference type="InterPro" id="IPR032808">
    <property type="entry name" value="DoxX"/>
</dbReference>
<dbReference type="EMBL" id="RBUO01000103">
    <property type="protein sequence ID" value="RMV21116.1"/>
    <property type="molecule type" value="Genomic_DNA"/>
</dbReference>
<comment type="subcellular location">
    <subcellularLocation>
        <location evidence="1">Cell membrane</location>
        <topology evidence="1">Multi-pass membrane protein</topology>
    </subcellularLocation>
</comment>
<keyword evidence="6 7" id="KW-0472">Membrane</keyword>
<keyword evidence="3" id="KW-1003">Cell membrane</keyword>
<gene>
    <name evidence="8" type="ORF">ALP15_02928</name>
</gene>
<dbReference type="InterPro" id="IPR051907">
    <property type="entry name" value="DoxX-like_oxidoreductase"/>
</dbReference>
<name>A0A3M6APK9_PSESS</name>
<feature type="transmembrane region" description="Helical" evidence="7">
    <location>
        <begin position="12"/>
        <end position="30"/>
    </location>
</feature>
<feature type="transmembrane region" description="Helical" evidence="7">
    <location>
        <begin position="61"/>
        <end position="80"/>
    </location>
</feature>